<keyword evidence="1 4" id="KW-0808">Transferase</keyword>
<dbReference type="RefSeq" id="WP_211329805.1">
    <property type="nucleotide sequence ID" value="NZ_RBXP01000017.1"/>
</dbReference>
<evidence type="ECO:0000313" key="5">
    <source>
        <dbReference type="Proteomes" id="UP000270626"/>
    </source>
</evidence>
<evidence type="ECO:0000256" key="2">
    <source>
        <dbReference type="ARBA" id="ARBA00023315"/>
    </source>
</evidence>
<dbReference type="GO" id="GO:0016747">
    <property type="term" value="F:acyltransferase activity, transferring groups other than amino-acyl groups"/>
    <property type="evidence" value="ECO:0007669"/>
    <property type="project" value="InterPro"/>
</dbReference>
<dbReference type="PANTHER" id="PTHR43877">
    <property type="entry name" value="AMINOALKYLPHOSPHONATE N-ACETYLTRANSFERASE-RELATED-RELATED"/>
    <property type="match status" value="1"/>
</dbReference>
<keyword evidence="2" id="KW-0012">Acyltransferase</keyword>
<dbReference type="EMBL" id="RBXP01000017">
    <property type="protein sequence ID" value="RKT50780.1"/>
    <property type="molecule type" value="Genomic_DNA"/>
</dbReference>
<feature type="domain" description="N-acetyltransferase" evidence="3">
    <location>
        <begin position="7"/>
        <end position="170"/>
    </location>
</feature>
<evidence type="ECO:0000259" key="3">
    <source>
        <dbReference type="PROSITE" id="PS51186"/>
    </source>
</evidence>
<organism evidence="4 5">
    <name type="scientific">Azonexus fungiphilus</name>
    <dbReference type="NCBI Taxonomy" id="146940"/>
    <lineage>
        <taxon>Bacteria</taxon>
        <taxon>Pseudomonadati</taxon>
        <taxon>Pseudomonadota</taxon>
        <taxon>Betaproteobacteria</taxon>
        <taxon>Rhodocyclales</taxon>
        <taxon>Azonexaceae</taxon>
        <taxon>Azonexus</taxon>
    </lineage>
</organism>
<dbReference type="InterPro" id="IPR000182">
    <property type="entry name" value="GNAT_dom"/>
</dbReference>
<evidence type="ECO:0000256" key="1">
    <source>
        <dbReference type="ARBA" id="ARBA00022679"/>
    </source>
</evidence>
<dbReference type="Proteomes" id="UP000270626">
    <property type="component" value="Unassembled WGS sequence"/>
</dbReference>
<proteinExistence type="predicted"/>
<comment type="caution">
    <text evidence="4">The sequence shown here is derived from an EMBL/GenBank/DDBJ whole genome shotgun (WGS) entry which is preliminary data.</text>
</comment>
<gene>
    <name evidence="4" type="ORF">DFR40_2715</name>
</gene>
<sequence length="170" mass="17902">MTEAARYRLRPMRVPDLPAVLAVQRQCYVAEMNEDGPTWHGRLAAAPDFAWVAEDGDGLCAYLATYPSRLGKVTPLGGAFVVAEAADCLYFHDLAVAPAAAGSGLGARLVEHALAAARAGGLAHAALVCVQDALGFWQRRGFSTSQRLSPASAAALASYPGPARYMVRSD</sequence>
<dbReference type="CDD" id="cd04301">
    <property type="entry name" value="NAT_SF"/>
    <property type="match status" value="1"/>
</dbReference>
<dbReference type="Gene3D" id="3.40.630.30">
    <property type="match status" value="1"/>
</dbReference>
<reference evidence="4 5" key="1">
    <citation type="submission" date="2018-10" db="EMBL/GenBank/DDBJ databases">
        <title>Genomic Encyclopedia of Type Strains, Phase IV (KMG-IV): sequencing the most valuable type-strain genomes for metagenomic binning, comparative biology and taxonomic classification.</title>
        <authorList>
            <person name="Goeker M."/>
        </authorList>
    </citation>
    <scope>NUCLEOTIDE SEQUENCE [LARGE SCALE GENOMIC DNA]</scope>
    <source>
        <strain evidence="4 5">DSM 23841</strain>
    </source>
</reference>
<dbReference type="InterPro" id="IPR016181">
    <property type="entry name" value="Acyl_CoA_acyltransferase"/>
</dbReference>
<name>A0A495VPE1_9RHOO</name>
<keyword evidence="5" id="KW-1185">Reference proteome</keyword>
<dbReference type="SUPFAM" id="SSF55729">
    <property type="entry name" value="Acyl-CoA N-acyltransferases (Nat)"/>
    <property type="match status" value="1"/>
</dbReference>
<dbReference type="Pfam" id="PF00583">
    <property type="entry name" value="Acetyltransf_1"/>
    <property type="match status" value="1"/>
</dbReference>
<dbReference type="PROSITE" id="PS51186">
    <property type="entry name" value="GNAT"/>
    <property type="match status" value="1"/>
</dbReference>
<dbReference type="InterPro" id="IPR050832">
    <property type="entry name" value="Bact_Acetyltransf"/>
</dbReference>
<dbReference type="AlphaFoldDB" id="A0A495VPE1"/>
<protein>
    <submittedName>
        <fullName evidence="4">N-acetylglutamate synthase-like GNAT family acetyltransferase</fullName>
    </submittedName>
</protein>
<accession>A0A495VPE1</accession>
<evidence type="ECO:0000313" key="4">
    <source>
        <dbReference type="EMBL" id="RKT50780.1"/>
    </source>
</evidence>